<dbReference type="InterPro" id="IPR003594">
    <property type="entry name" value="HATPase_dom"/>
</dbReference>
<dbReference type="EMBL" id="CP061854">
    <property type="protein sequence ID" value="QOD57407.1"/>
    <property type="molecule type" value="Genomic_DNA"/>
</dbReference>
<keyword evidence="3" id="KW-0597">Phosphoprotein</keyword>
<dbReference type="SMART" id="SM00448">
    <property type="entry name" value="REC"/>
    <property type="match status" value="1"/>
</dbReference>
<dbReference type="Gene3D" id="3.30.565.10">
    <property type="entry name" value="Histidine kinase-like ATPase, C-terminal domain"/>
    <property type="match status" value="1"/>
</dbReference>
<dbReference type="PRINTS" id="PR00344">
    <property type="entry name" value="BCTRLSENSOR"/>
</dbReference>
<name>A0A5F0YTL7_PHODP</name>
<dbReference type="InterPro" id="IPR011006">
    <property type="entry name" value="CheY-like_superfamily"/>
</dbReference>
<keyword evidence="4" id="KW-0902">Two-component regulatory system</keyword>
<evidence type="ECO:0000256" key="1">
    <source>
        <dbReference type="ARBA" id="ARBA00000085"/>
    </source>
</evidence>
<dbReference type="Gene3D" id="3.40.50.2300">
    <property type="match status" value="1"/>
</dbReference>
<dbReference type="GO" id="GO:0004673">
    <property type="term" value="F:protein histidine kinase activity"/>
    <property type="evidence" value="ECO:0007669"/>
    <property type="project" value="UniProtKB-EC"/>
</dbReference>
<dbReference type="SUPFAM" id="SSF55874">
    <property type="entry name" value="ATPase domain of HSP90 chaperone/DNA topoisomerase II/histidine kinase"/>
    <property type="match status" value="1"/>
</dbReference>
<reference evidence="5 6" key="1">
    <citation type="submission" date="2020-09" db="EMBL/GenBank/DDBJ databases">
        <title>Complete, closed and curated genome sequences of Photobacterium damselae subsp. piscicida isolates from Australia indicate localised evolution and additional plasmid-borne pathogenicity mechanisms.</title>
        <authorList>
            <person name="Baseggio L."/>
            <person name="Silayeva O."/>
            <person name="Buller N."/>
            <person name="Landos M."/>
            <person name="Engelstaedter J."/>
            <person name="Barnes A.C."/>
        </authorList>
    </citation>
    <scope>NUCLEOTIDE SEQUENCE [LARGE SCALE GENOMIC DNA]</scope>
    <source>
        <strain evidence="5 6">AS-16-0540-1</strain>
    </source>
</reference>
<dbReference type="Pfam" id="PF00072">
    <property type="entry name" value="Response_reg"/>
    <property type="match status" value="1"/>
</dbReference>
<proteinExistence type="predicted"/>
<dbReference type="PANTHER" id="PTHR45339:SF1">
    <property type="entry name" value="HYBRID SIGNAL TRANSDUCTION HISTIDINE KINASE J"/>
    <property type="match status" value="1"/>
</dbReference>
<evidence type="ECO:0000256" key="2">
    <source>
        <dbReference type="ARBA" id="ARBA00012438"/>
    </source>
</evidence>
<accession>A0A5F0YTL7</accession>
<gene>
    <name evidence="5" type="ORF">IC627_05475</name>
</gene>
<dbReference type="PROSITE" id="PS50110">
    <property type="entry name" value="RESPONSE_REGULATORY"/>
    <property type="match status" value="1"/>
</dbReference>
<dbReference type="InterPro" id="IPR004358">
    <property type="entry name" value="Sig_transdc_His_kin-like_C"/>
</dbReference>
<evidence type="ECO:0000256" key="4">
    <source>
        <dbReference type="ARBA" id="ARBA00023012"/>
    </source>
</evidence>
<sequence length="232" mass="26366">MIQALVSTKKISRPFEQAETTISRTYGGTGLGLSICKQLVEMMKGKIELHSQLNKGTTVSFKVPYSQGDIEPIAQNGPIYLEKANPTIEQWLKIWDINYRIATNKIDFPLLQIDAAYSAQHPYNIPTDPLFPGQLRELIERINNNDDTISTNHKTQYPHLLGRVLVAEDHQINQIILNNMLTQFGIEADFANDGEEALNLWQQNHYDLLLTDCHMPNMDGYELASQIRQEGL</sequence>
<evidence type="ECO:0000313" key="6">
    <source>
        <dbReference type="Proteomes" id="UP000516656"/>
    </source>
</evidence>
<evidence type="ECO:0000256" key="3">
    <source>
        <dbReference type="ARBA" id="ARBA00022553"/>
    </source>
</evidence>
<dbReference type="PROSITE" id="PS50109">
    <property type="entry name" value="HIS_KIN"/>
    <property type="match status" value="1"/>
</dbReference>
<dbReference type="Proteomes" id="UP000516656">
    <property type="component" value="Chromosome 1"/>
</dbReference>
<dbReference type="CDD" id="cd17546">
    <property type="entry name" value="REC_hyHK_CKI1_RcsC-like"/>
    <property type="match status" value="1"/>
</dbReference>
<protein>
    <recommendedName>
        <fullName evidence="2">histidine kinase</fullName>
        <ecNumber evidence="2">2.7.13.3</ecNumber>
    </recommendedName>
</protein>
<dbReference type="EC" id="2.7.13.3" evidence="2"/>
<organism evidence="5 6">
    <name type="scientific">Photobacterium damsela subsp. piscicida</name>
    <name type="common">Pasteurella piscicida</name>
    <dbReference type="NCBI Taxonomy" id="38294"/>
    <lineage>
        <taxon>Bacteria</taxon>
        <taxon>Pseudomonadati</taxon>
        <taxon>Pseudomonadota</taxon>
        <taxon>Gammaproteobacteria</taxon>
        <taxon>Vibrionales</taxon>
        <taxon>Vibrionaceae</taxon>
        <taxon>Photobacterium</taxon>
    </lineage>
</organism>
<dbReference type="PANTHER" id="PTHR45339">
    <property type="entry name" value="HYBRID SIGNAL TRANSDUCTION HISTIDINE KINASE J"/>
    <property type="match status" value="1"/>
</dbReference>
<dbReference type="SUPFAM" id="SSF52172">
    <property type="entry name" value="CheY-like"/>
    <property type="match status" value="1"/>
</dbReference>
<dbReference type="Pfam" id="PF02518">
    <property type="entry name" value="HATPase_c"/>
    <property type="match status" value="1"/>
</dbReference>
<comment type="catalytic activity">
    <reaction evidence="1">
        <text>ATP + protein L-histidine = ADP + protein N-phospho-L-histidine.</text>
        <dbReference type="EC" id="2.7.13.3"/>
    </reaction>
</comment>
<evidence type="ECO:0000313" key="5">
    <source>
        <dbReference type="EMBL" id="QOD57407.1"/>
    </source>
</evidence>
<dbReference type="InterPro" id="IPR005467">
    <property type="entry name" value="His_kinase_dom"/>
</dbReference>
<dbReference type="AlphaFoldDB" id="A0A5F0YTL7"/>
<dbReference type="InterPro" id="IPR001789">
    <property type="entry name" value="Sig_transdc_resp-reg_receiver"/>
</dbReference>
<dbReference type="GO" id="GO:0000160">
    <property type="term" value="P:phosphorelay signal transduction system"/>
    <property type="evidence" value="ECO:0007669"/>
    <property type="project" value="UniProtKB-KW"/>
</dbReference>
<dbReference type="InterPro" id="IPR036890">
    <property type="entry name" value="HATPase_C_sf"/>
</dbReference>